<organism evidence="1 2">
    <name type="scientific">Parapedobacter indicus</name>
    <dbReference type="NCBI Taxonomy" id="1477437"/>
    <lineage>
        <taxon>Bacteria</taxon>
        <taxon>Pseudomonadati</taxon>
        <taxon>Bacteroidota</taxon>
        <taxon>Sphingobacteriia</taxon>
        <taxon>Sphingobacteriales</taxon>
        <taxon>Sphingobacteriaceae</taxon>
        <taxon>Parapedobacter</taxon>
    </lineage>
</organism>
<sequence length="193" mass="22797">MRTLLLIFFGVATAVAQQPDSIDRRVPPGFRIFYVSDSVDFMVVGREENRLYGTPRNDGSAEAMPVDQKFLKNNFRELIWMFDRAITLERAEELCQQNPDGELGAILYFIPEPRFKEIYFMFTGYGGKVPLTNDEMDLIEIFAHSYIGAWYQEPDRLFEKVVQKQYYIDWPWELPISRLLKYKRGGYRMDRSF</sequence>
<dbReference type="RefSeq" id="WP_090630243.1">
    <property type="nucleotide sequence ID" value="NZ_FOQO01000011.1"/>
</dbReference>
<accession>A0A1I3SPF2</accession>
<gene>
    <name evidence="1" type="ORF">SAMN05444682_111120</name>
</gene>
<dbReference type="AlphaFoldDB" id="A0A1I3SPF2"/>
<name>A0A1I3SPF2_9SPHI</name>
<dbReference type="EMBL" id="FOQO01000011">
    <property type="protein sequence ID" value="SFJ60260.1"/>
    <property type="molecule type" value="Genomic_DNA"/>
</dbReference>
<protein>
    <submittedName>
        <fullName evidence="1">Uncharacterized protein</fullName>
    </submittedName>
</protein>
<dbReference type="Proteomes" id="UP000198670">
    <property type="component" value="Unassembled WGS sequence"/>
</dbReference>
<reference evidence="1 2" key="1">
    <citation type="submission" date="2016-10" db="EMBL/GenBank/DDBJ databases">
        <authorList>
            <person name="de Groot N.N."/>
        </authorList>
    </citation>
    <scope>NUCLEOTIDE SEQUENCE [LARGE SCALE GENOMIC DNA]</scope>
    <source>
        <strain evidence="1 2">RK1</strain>
    </source>
</reference>
<evidence type="ECO:0000313" key="2">
    <source>
        <dbReference type="Proteomes" id="UP000198670"/>
    </source>
</evidence>
<keyword evidence="2" id="KW-1185">Reference proteome</keyword>
<dbReference type="STRING" id="1477437.SAMN05444682_111120"/>
<proteinExistence type="predicted"/>
<evidence type="ECO:0000313" key="1">
    <source>
        <dbReference type="EMBL" id="SFJ60260.1"/>
    </source>
</evidence>